<protein>
    <submittedName>
        <fullName evidence="2">Crp/Fnr family transcriptional regulator</fullName>
    </submittedName>
</protein>
<dbReference type="PROSITE" id="PS50042">
    <property type="entry name" value="CNMP_BINDING_3"/>
    <property type="match status" value="1"/>
</dbReference>
<sequence length="201" mass="23775">MISDKEQYISDLRKTFNSFSNVGDDSWNKVRSIVQFQHLEEGDLLLQEGQVARNFHYICKGALRAYITDYEGNIYNKNIFMDQNFAGSKASLLQQEPSEFTLEALEKSILINLDYRKYKRLISEYKDLNKFYIAYLEKHWVIEKEQREVSLVMENATDRYLKLLDKHPDIDDRIAQRHIAAHLGITPTQLSRIRRKLKKSH</sequence>
<dbReference type="CDD" id="cd00038">
    <property type="entry name" value="CAP_ED"/>
    <property type="match status" value="1"/>
</dbReference>
<name>A0A6M1SZM3_9BACT</name>
<dbReference type="EMBL" id="JAALLS010000002">
    <property type="protein sequence ID" value="NGP87117.1"/>
    <property type="molecule type" value="Genomic_DNA"/>
</dbReference>
<dbReference type="Pfam" id="PF00027">
    <property type="entry name" value="cNMP_binding"/>
    <property type="match status" value="1"/>
</dbReference>
<dbReference type="InterPro" id="IPR014710">
    <property type="entry name" value="RmlC-like_jellyroll"/>
</dbReference>
<evidence type="ECO:0000313" key="2">
    <source>
        <dbReference type="EMBL" id="NGP87117.1"/>
    </source>
</evidence>
<dbReference type="Proteomes" id="UP000479132">
    <property type="component" value="Unassembled WGS sequence"/>
</dbReference>
<dbReference type="InterPro" id="IPR018490">
    <property type="entry name" value="cNMP-bd_dom_sf"/>
</dbReference>
<evidence type="ECO:0000259" key="1">
    <source>
        <dbReference type="PROSITE" id="PS50042"/>
    </source>
</evidence>
<keyword evidence="3" id="KW-1185">Reference proteome</keyword>
<comment type="caution">
    <text evidence="2">The sequence shown here is derived from an EMBL/GenBank/DDBJ whole genome shotgun (WGS) entry which is preliminary data.</text>
</comment>
<reference evidence="2 3" key="1">
    <citation type="submission" date="2020-02" db="EMBL/GenBank/DDBJ databases">
        <title>Aliifodinibius halophilus 2W32, complete genome.</title>
        <authorList>
            <person name="Li Y."/>
            <person name="Wu S."/>
        </authorList>
    </citation>
    <scope>NUCLEOTIDE SEQUENCE [LARGE SCALE GENOMIC DNA]</scope>
    <source>
        <strain evidence="2 3">2W32</strain>
    </source>
</reference>
<accession>A0A6M1SZM3</accession>
<feature type="domain" description="Cyclic nucleotide-binding" evidence="1">
    <location>
        <begin position="18"/>
        <end position="139"/>
    </location>
</feature>
<dbReference type="RefSeq" id="WP_165265585.1">
    <property type="nucleotide sequence ID" value="NZ_JAALLS010000002.1"/>
</dbReference>
<proteinExistence type="predicted"/>
<organism evidence="2 3">
    <name type="scientific">Fodinibius halophilus</name>
    <dbReference type="NCBI Taxonomy" id="1736908"/>
    <lineage>
        <taxon>Bacteria</taxon>
        <taxon>Pseudomonadati</taxon>
        <taxon>Balneolota</taxon>
        <taxon>Balneolia</taxon>
        <taxon>Balneolales</taxon>
        <taxon>Balneolaceae</taxon>
        <taxon>Fodinibius</taxon>
    </lineage>
</organism>
<gene>
    <name evidence="2" type="ORF">G3569_02020</name>
</gene>
<evidence type="ECO:0000313" key="3">
    <source>
        <dbReference type="Proteomes" id="UP000479132"/>
    </source>
</evidence>
<dbReference type="InterPro" id="IPR000595">
    <property type="entry name" value="cNMP-bd_dom"/>
</dbReference>
<dbReference type="AlphaFoldDB" id="A0A6M1SZM3"/>
<dbReference type="SUPFAM" id="SSF51206">
    <property type="entry name" value="cAMP-binding domain-like"/>
    <property type="match status" value="1"/>
</dbReference>
<dbReference type="Gene3D" id="2.60.120.10">
    <property type="entry name" value="Jelly Rolls"/>
    <property type="match status" value="1"/>
</dbReference>